<dbReference type="EMBL" id="MPUH01000033">
    <property type="protein sequence ID" value="OMJ93996.1"/>
    <property type="molecule type" value="Genomic_DNA"/>
</dbReference>
<evidence type="ECO:0000313" key="2">
    <source>
        <dbReference type="Proteomes" id="UP000187209"/>
    </source>
</evidence>
<reference evidence="1 2" key="1">
    <citation type="submission" date="2016-11" db="EMBL/GenBank/DDBJ databases">
        <title>The macronuclear genome of Stentor coeruleus: a giant cell with tiny introns.</title>
        <authorList>
            <person name="Slabodnick M."/>
            <person name="Ruby J.G."/>
            <person name="Reiff S.B."/>
            <person name="Swart E.C."/>
            <person name="Gosai S."/>
            <person name="Prabakaran S."/>
            <person name="Witkowska E."/>
            <person name="Larue G.E."/>
            <person name="Fisher S."/>
            <person name="Freeman R.M."/>
            <person name="Gunawardena J."/>
            <person name="Chu W."/>
            <person name="Stover N.A."/>
            <person name="Gregory B.D."/>
            <person name="Nowacki M."/>
            <person name="Derisi J."/>
            <person name="Roy S.W."/>
            <person name="Marshall W.F."/>
            <person name="Sood P."/>
        </authorList>
    </citation>
    <scope>NUCLEOTIDE SEQUENCE [LARGE SCALE GENOMIC DNA]</scope>
    <source>
        <strain evidence="1">WM001</strain>
    </source>
</reference>
<accession>A0A1R2CYB6</accession>
<gene>
    <name evidence="1" type="ORF">SteCoe_2911</name>
</gene>
<evidence type="ECO:0000313" key="1">
    <source>
        <dbReference type="EMBL" id="OMJ93996.1"/>
    </source>
</evidence>
<dbReference type="Proteomes" id="UP000187209">
    <property type="component" value="Unassembled WGS sequence"/>
</dbReference>
<dbReference type="AlphaFoldDB" id="A0A1R2CYB6"/>
<name>A0A1R2CYB6_9CILI</name>
<sequence>MGTKFSHEKLKETTESEAYEIMHQDETNYIESPHYHLDSPQELTEFQQKQITWLMVQFKPKGEPLKEEVEGYTRIYKKNRYGVKESRWLLLTTFSIYIVEANDFTQLNLRIPIENLTSLGYSLDNTSFGINSKAETSMSFWFYSQDAISIVNAIKIMYYLMKEDFLTIILADSTKMLKKILAIPAEPEEPDVKLFTCIKDIYGTKGEYLITSITLYERKPVIDRRKLVLSNMNIYLVKFSGRVISILPLATVIRLFLLSNHLDLVIKTSVGDLWLIYSQAYAILKEISEVLFMESKINVRIQFREPKEVAFKRVIDVVKNKD</sequence>
<keyword evidence="2" id="KW-1185">Reference proteome</keyword>
<organism evidence="1 2">
    <name type="scientific">Stentor coeruleus</name>
    <dbReference type="NCBI Taxonomy" id="5963"/>
    <lineage>
        <taxon>Eukaryota</taxon>
        <taxon>Sar</taxon>
        <taxon>Alveolata</taxon>
        <taxon>Ciliophora</taxon>
        <taxon>Postciliodesmatophora</taxon>
        <taxon>Heterotrichea</taxon>
        <taxon>Heterotrichida</taxon>
        <taxon>Stentoridae</taxon>
        <taxon>Stentor</taxon>
    </lineage>
</organism>
<comment type="caution">
    <text evidence="1">The sequence shown here is derived from an EMBL/GenBank/DDBJ whole genome shotgun (WGS) entry which is preliminary data.</text>
</comment>
<protein>
    <recommendedName>
        <fullName evidence="3">TH1 domain-containing protein</fullName>
    </recommendedName>
</protein>
<evidence type="ECO:0008006" key="3">
    <source>
        <dbReference type="Google" id="ProtNLM"/>
    </source>
</evidence>
<proteinExistence type="predicted"/>